<feature type="domain" description="Pyridoxine 5'-phosphate oxidase dimerisation C-terminal" evidence="7">
    <location>
        <begin position="186"/>
        <end position="228"/>
    </location>
</feature>
<keyword evidence="9" id="KW-1185">Reference proteome</keyword>
<protein>
    <submittedName>
        <fullName evidence="8">Pyridoxal 5'-phosphate synthase</fullName>
    </submittedName>
</protein>
<dbReference type="Gene3D" id="2.30.110.10">
    <property type="entry name" value="Electron Transport, Fmn-binding Protein, Chain A"/>
    <property type="match status" value="1"/>
</dbReference>
<dbReference type="RefSeq" id="WP_380138357.1">
    <property type="nucleotide sequence ID" value="NZ_JBHLUI010000009.1"/>
</dbReference>
<gene>
    <name evidence="8" type="ORF">ACFFVI_05555</name>
</gene>
<dbReference type="Proteomes" id="UP001589748">
    <property type="component" value="Unassembled WGS sequence"/>
</dbReference>
<evidence type="ECO:0000256" key="4">
    <source>
        <dbReference type="ARBA" id="ARBA00022643"/>
    </source>
</evidence>
<evidence type="ECO:0000313" key="9">
    <source>
        <dbReference type="Proteomes" id="UP001589748"/>
    </source>
</evidence>
<sequence length="228" mass="25223">MSAVPAPVPGEPARSWLRGLPLLRSTTPPFDPASADPDPLRLFWDWIVEAAQAGEPEPQAVVLSTVDAGGRPDARTMSLKDLDAGAFWVAGGATSPKGRQLDLSPVAALVFYWPSRGRQVRVRGQVLSGTPERTARDFRERGEAARTASLHARQSDPVEATMDVQAEIDEVKDLITADPAMVAPTWRTWGVRASRVEFWQSHPARRHLRLRYDERPDGRGYTQTLLWP</sequence>
<dbReference type="NCBIfam" id="NF004231">
    <property type="entry name" value="PRK05679.1"/>
    <property type="match status" value="1"/>
</dbReference>
<evidence type="ECO:0000259" key="6">
    <source>
        <dbReference type="Pfam" id="PF01243"/>
    </source>
</evidence>
<comment type="caution">
    <text evidence="8">The sequence shown here is derived from an EMBL/GenBank/DDBJ whole genome shotgun (WGS) entry which is preliminary data.</text>
</comment>
<dbReference type="PANTHER" id="PTHR10851:SF0">
    <property type="entry name" value="PYRIDOXINE-5'-PHOSPHATE OXIDASE"/>
    <property type="match status" value="1"/>
</dbReference>
<dbReference type="Pfam" id="PF01243">
    <property type="entry name" value="PNPOx_N"/>
    <property type="match status" value="1"/>
</dbReference>
<evidence type="ECO:0000256" key="1">
    <source>
        <dbReference type="ARBA" id="ARBA00001917"/>
    </source>
</evidence>
<dbReference type="PANTHER" id="PTHR10851">
    <property type="entry name" value="PYRIDOXINE-5-PHOSPHATE OXIDASE"/>
    <property type="match status" value="1"/>
</dbReference>
<dbReference type="InterPro" id="IPR000659">
    <property type="entry name" value="Pyridox_Oxase"/>
</dbReference>
<dbReference type="PIRSF" id="PIRSF000190">
    <property type="entry name" value="Pyd_amn-ph_oxd"/>
    <property type="match status" value="1"/>
</dbReference>
<keyword evidence="5" id="KW-0560">Oxidoreductase</keyword>
<organism evidence="8 9">
    <name type="scientific">Kineococcus gynurae</name>
    <dbReference type="NCBI Taxonomy" id="452979"/>
    <lineage>
        <taxon>Bacteria</taxon>
        <taxon>Bacillati</taxon>
        <taxon>Actinomycetota</taxon>
        <taxon>Actinomycetes</taxon>
        <taxon>Kineosporiales</taxon>
        <taxon>Kineosporiaceae</taxon>
        <taxon>Kineococcus</taxon>
    </lineage>
</organism>
<name>A0ABV5LQQ2_9ACTN</name>
<keyword evidence="4" id="KW-0288">FMN</keyword>
<evidence type="ECO:0000259" key="7">
    <source>
        <dbReference type="Pfam" id="PF10590"/>
    </source>
</evidence>
<evidence type="ECO:0000256" key="3">
    <source>
        <dbReference type="ARBA" id="ARBA00022630"/>
    </source>
</evidence>
<evidence type="ECO:0000256" key="2">
    <source>
        <dbReference type="ARBA" id="ARBA00007301"/>
    </source>
</evidence>
<dbReference type="InterPro" id="IPR012349">
    <property type="entry name" value="Split_barrel_FMN-bd"/>
</dbReference>
<comment type="cofactor">
    <cofactor evidence="1">
        <name>FMN</name>
        <dbReference type="ChEBI" id="CHEBI:58210"/>
    </cofactor>
</comment>
<comment type="similarity">
    <text evidence="2">Belongs to the pyridoxamine 5'-phosphate oxidase family.</text>
</comment>
<accession>A0ABV5LQQ2</accession>
<evidence type="ECO:0000313" key="8">
    <source>
        <dbReference type="EMBL" id="MFB9376427.1"/>
    </source>
</evidence>
<keyword evidence="3" id="KW-0285">Flavoprotein</keyword>
<dbReference type="InterPro" id="IPR019576">
    <property type="entry name" value="Pyridoxamine_oxidase_dimer_C"/>
</dbReference>
<dbReference type="Pfam" id="PF10590">
    <property type="entry name" value="PNP_phzG_C"/>
    <property type="match status" value="1"/>
</dbReference>
<dbReference type="SUPFAM" id="SSF50475">
    <property type="entry name" value="FMN-binding split barrel"/>
    <property type="match status" value="1"/>
</dbReference>
<proteinExistence type="inferred from homology"/>
<feature type="domain" description="Pyridoxamine 5'-phosphate oxidase N-terminal" evidence="6">
    <location>
        <begin position="49"/>
        <end position="143"/>
    </location>
</feature>
<dbReference type="InterPro" id="IPR011576">
    <property type="entry name" value="Pyridox_Oxase_N"/>
</dbReference>
<reference evidence="8 9" key="1">
    <citation type="submission" date="2024-09" db="EMBL/GenBank/DDBJ databases">
        <authorList>
            <person name="Sun Q."/>
            <person name="Mori K."/>
        </authorList>
    </citation>
    <scope>NUCLEOTIDE SEQUENCE [LARGE SCALE GENOMIC DNA]</scope>
    <source>
        <strain evidence="8 9">TISTR 1856</strain>
    </source>
</reference>
<evidence type="ECO:0000256" key="5">
    <source>
        <dbReference type="ARBA" id="ARBA00023002"/>
    </source>
</evidence>
<dbReference type="EMBL" id="JBHMDM010000003">
    <property type="protein sequence ID" value="MFB9376427.1"/>
    <property type="molecule type" value="Genomic_DNA"/>
</dbReference>